<reference evidence="3 4" key="1">
    <citation type="submission" date="2022-08" db="EMBL/GenBank/DDBJ databases">
        <title>Polyphasic taxonomy analysis of Qipengyuania sp.RS5-5.</title>
        <authorList>
            <person name="Xamxidin M."/>
            <person name="Wu M."/>
        </authorList>
    </citation>
    <scope>NUCLEOTIDE SEQUENCE [LARGE SCALE GENOMIC DNA]</scope>
    <source>
        <strain evidence="3 4">RS5-5</strain>
    </source>
</reference>
<dbReference type="Gene3D" id="3.40.50.1820">
    <property type="entry name" value="alpha/beta hydrolase"/>
    <property type="match status" value="1"/>
</dbReference>
<accession>A0ABT1XLI2</accession>
<sequence>MRLGMILAALLVAQKAAASECSPIAEGSSQIVFSDWAGPELPVYLHRPSESGADSPIVFVMHGVNRDGDRYRDEWRELAEEHGFIVAVPNFGRDDFPTTASYNMGNIFDGEGNVRPREQWSFAAIEPLFDELVCGLDGRQRDYALYGHSAGGQFVHRYVAFAQAPRLRVAVAANSGWYTMPDAREFPYGWGGTAAGLVDSATALSRPLTILLGTQDTDRNDPNLRRNEAADRQGPNRLARGETFFATGHDSASAAQFDFAWRIAYAPGIAHSNAGMAAFAVPILLDAPAPRIEVKDSAASGPEN</sequence>
<dbReference type="RefSeq" id="WP_257594288.1">
    <property type="nucleotide sequence ID" value="NZ_JANKHH010000001.1"/>
</dbReference>
<keyword evidence="2" id="KW-0732">Signal</keyword>
<evidence type="ECO:0000313" key="3">
    <source>
        <dbReference type="EMBL" id="MCR2832524.1"/>
    </source>
</evidence>
<dbReference type="Proteomes" id="UP001206067">
    <property type="component" value="Unassembled WGS sequence"/>
</dbReference>
<proteinExistence type="predicted"/>
<feature type="chain" id="PRO_5045799114" description="Alpha/beta hydrolase" evidence="2">
    <location>
        <begin position="19"/>
        <end position="304"/>
    </location>
</feature>
<dbReference type="SUPFAM" id="SSF53474">
    <property type="entry name" value="alpha/beta-Hydrolases"/>
    <property type="match status" value="1"/>
</dbReference>
<organism evidence="3 4">
    <name type="scientific">Parerythrobacter lacustris</name>
    <dbReference type="NCBI Taxonomy" id="2969984"/>
    <lineage>
        <taxon>Bacteria</taxon>
        <taxon>Pseudomonadati</taxon>
        <taxon>Pseudomonadota</taxon>
        <taxon>Alphaproteobacteria</taxon>
        <taxon>Sphingomonadales</taxon>
        <taxon>Erythrobacteraceae</taxon>
        <taxon>Parerythrobacter</taxon>
    </lineage>
</organism>
<evidence type="ECO:0008006" key="5">
    <source>
        <dbReference type="Google" id="ProtNLM"/>
    </source>
</evidence>
<evidence type="ECO:0000256" key="1">
    <source>
        <dbReference type="SAM" id="MobiDB-lite"/>
    </source>
</evidence>
<name>A0ABT1XLI2_9SPHN</name>
<feature type="region of interest" description="Disordered" evidence="1">
    <location>
        <begin position="214"/>
        <end position="238"/>
    </location>
</feature>
<keyword evidence="4" id="KW-1185">Reference proteome</keyword>
<gene>
    <name evidence="3" type="ORF">NSO95_01075</name>
</gene>
<dbReference type="EMBL" id="JANKHH010000001">
    <property type="protein sequence ID" value="MCR2832524.1"/>
    <property type="molecule type" value="Genomic_DNA"/>
</dbReference>
<evidence type="ECO:0000256" key="2">
    <source>
        <dbReference type="SAM" id="SignalP"/>
    </source>
</evidence>
<dbReference type="InterPro" id="IPR029058">
    <property type="entry name" value="AB_hydrolase_fold"/>
</dbReference>
<evidence type="ECO:0000313" key="4">
    <source>
        <dbReference type="Proteomes" id="UP001206067"/>
    </source>
</evidence>
<feature type="signal peptide" evidence="2">
    <location>
        <begin position="1"/>
        <end position="18"/>
    </location>
</feature>
<protein>
    <recommendedName>
        <fullName evidence="5">Alpha/beta hydrolase</fullName>
    </recommendedName>
</protein>
<feature type="compositionally biased region" description="Basic and acidic residues" evidence="1">
    <location>
        <begin position="216"/>
        <end position="231"/>
    </location>
</feature>
<comment type="caution">
    <text evidence="3">The sequence shown here is derived from an EMBL/GenBank/DDBJ whole genome shotgun (WGS) entry which is preliminary data.</text>
</comment>